<organism evidence="2 3">
    <name type="scientific">Vallitalea longa</name>
    <dbReference type="NCBI Taxonomy" id="2936439"/>
    <lineage>
        <taxon>Bacteria</taxon>
        <taxon>Bacillati</taxon>
        <taxon>Bacillota</taxon>
        <taxon>Clostridia</taxon>
        <taxon>Lachnospirales</taxon>
        <taxon>Vallitaleaceae</taxon>
        <taxon>Vallitalea</taxon>
    </lineage>
</organism>
<evidence type="ECO:0000313" key="2">
    <source>
        <dbReference type="EMBL" id="GKX30036.1"/>
    </source>
</evidence>
<dbReference type="NCBIfam" id="TIGR03310">
    <property type="entry name" value="matur_MocA_YgfJ"/>
    <property type="match status" value="1"/>
</dbReference>
<protein>
    <submittedName>
        <fullName evidence="2">Molybdenum cofactor cytidylyltransferase</fullName>
    </submittedName>
</protein>
<dbReference type="Proteomes" id="UP001144256">
    <property type="component" value="Unassembled WGS sequence"/>
</dbReference>
<proteinExistence type="predicted"/>
<dbReference type="InterPro" id="IPR025877">
    <property type="entry name" value="MobA-like_NTP_Trfase"/>
</dbReference>
<keyword evidence="2" id="KW-0808">Transferase</keyword>
<name>A0A9W5YCA7_9FIRM</name>
<sequence length="194" mass="22347">MITAIILAAGFSRRFKEEKLLIKLNNKPLISYVVETVVNIGFEEIILVYRNKNVKRIIENHDIKYAYNEMSSKGMSSSLRCGLKESSNTDGYMFINGDQPFLTISTIKTLIKNFHERNESIIVPRYNGKRGNPVMFSSKWKEELMNVTGDIGGRNIIKNNPNDVYYVDIAKNICGMDIDTWEDYLTIKELMDNE</sequence>
<dbReference type="PANTHER" id="PTHR43777">
    <property type="entry name" value="MOLYBDENUM COFACTOR CYTIDYLYLTRANSFERASE"/>
    <property type="match status" value="1"/>
</dbReference>
<accession>A0A9W5YCA7</accession>
<evidence type="ECO:0000259" key="1">
    <source>
        <dbReference type="Pfam" id="PF12804"/>
    </source>
</evidence>
<dbReference type="InterPro" id="IPR029044">
    <property type="entry name" value="Nucleotide-diphossugar_trans"/>
</dbReference>
<reference evidence="2" key="1">
    <citation type="submission" date="2022-06" db="EMBL/GenBank/DDBJ databases">
        <title>Vallitalea longa sp. nov., an anaerobic bacterium isolated from marine sediment.</title>
        <authorList>
            <person name="Hirano S."/>
            <person name="Terahara T."/>
            <person name="Mori K."/>
            <person name="Hamada M."/>
            <person name="Matsumoto R."/>
            <person name="Kobayashi T."/>
        </authorList>
    </citation>
    <scope>NUCLEOTIDE SEQUENCE</scope>
    <source>
        <strain evidence="2">SH18-1</strain>
    </source>
</reference>
<keyword evidence="2" id="KW-0548">Nucleotidyltransferase</keyword>
<dbReference type="GO" id="GO:0016779">
    <property type="term" value="F:nucleotidyltransferase activity"/>
    <property type="evidence" value="ECO:0007669"/>
    <property type="project" value="UniProtKB-KW"/>
</dbReference>
<gene>
    <name evidence="2" type="ORF">SH1V18_25160</name>
</gene>
<dbReference type="PANTHER" id="PTHR43777:SF1">
    <property type="entry name" value="MOLYBDENUM COFACTOR CYTIDYLYLTRANSFERASE"/>
    <property type="match status" value="1"/>
</dbReference>
<comment type="caution">
    <text evidence="2">The sequence shown here is derived from an EMBL/GenBank/DDBJ whole genome shotgun (WGS) entry which is preliminary data.</text>
</comment>
<dbReference type="RefSeq" id="WP_281815890.1">
    <property type="nucleotide sequence ID" value="NZ_BRLB01000007.1"/>
</dbReference>
<dbReference type="SUPFAM" id="SSF53448">
    <property type="entry name" value="Nucleotide-diphospho-sugar transferases"/>
    <property type="match status" value="1"/>
</dbReference>
<feature type="domain" description="MobA-like NTP transferase" evidence="1">
    <location>
        <begin position="4"/>
        <end position="160"/>
    </location>
</feature>
<dbReference type="CDD" id="cd04182">
    <property type="entry name" value="GT_2_like_f"/>
    <property type="match status" value="1"/>
</dbReference>
<keyword evidence="3" id="KW-1185">Reference proteome</keyword>
<dbReference type="EMBL" id="BRLB01000007">
    <property type="protein sequence ID" value="GKX30036.1"/>
    <property type="molecule type" value="Genomic_DNA"/>
</dbReference>
<dbReference type="Gene3D" id="3.90.550.10">
    <property type="entry name" value="Spore Coat Polysaccharide Biosynthesis Protein SpsA, Chain A"/>
    <property type="match status" value="1"/>
</dbReference>
<dbReference type="Pfam" id="PF12804">
    <property type="entry name" value="NTP_transf_3"/>
    <property type="match status" value="1"/>
</dbReference>
<dbReference type="AlphaFoldDB" id="A0A9W5YCA7"/>
<dbReference type="InterPro" id="IPR017696">
    <property type="entry name" value="Mo_hydrolase_YgfJ"/>
</dbReference>
<evidence type="ECO:0000313" key="3">
    <source>
        <dbReference type="Proteomes" id="UP001144256"/>
    </source>
</evidence>